<evidence type="ECO:0000256" key="1">
    <source>
        <dbReference type="SAM" id="MobiDB-lite"/>
    </source>
</evidence>
<feature type="domain" description="SRS" evidence="2">
    <location>
        <begin position="103"/>
        <end position="214"/>
    </location>
</feature>
<organism evidence="3 4">
    <name type="scientific">Toxoplasma gondii p89</name>
    <dbReference type="NCBI Taxonomy" id="943119"/>
    <lineage>
        <taxon>Eukaryota</taxon>
        <taxon>Sar</taxon>
        <taxon>Alveolata</taxon>
        <taxon>Apicomplexa</taxon>
        <taxon>Conoidasida</taxon>
        <taxon>Coccidia</taxon>
        <taxon>Eucoccidiorida</taxon>
        <taxon>Eimeriorina</taxon>
        <taxon>Sarcocystidae</taxon>
        <taxon>Toxoplasma</taxon>
    </lineage>
</organism>
<proteinExistence type="predicted"/>
<dbReference type="VEuPathDB" id="ToxoDB:TGP89_315345"/>
<feature type="compositionally biased region" description="Polar residues" evidence="1">
    <location>
        <begin position="71"/>
        <end position="87"/>
    </location>
</feature>
<dbReference type="Proteomes" id="UP000028828">
    <property type="component" value="Unassembled WGS sequence"/>
</dbReference>
<comment type="caution">
    <text evidence="3">The sequence shown here is derived from an EMBL/GenBank/DDBJ whole genome shotgun (WGS) entry which is preliminary data.</text>
</comment>
<dbReference type="InterPro" id="IPR036755">
    <property type="entry name" value="SRS_dom_sf"/>
</dbReference>
<dbReference type="OrthoDB" id="10412889at2759"/>
<evidence type="ECO:0000259" key="2">
    <source>
        <dbReference type="Pfam" id="PF04092"/>
    </source>
</evidence>
<dbReference type="EMBL" id="AEYI02000427">
    <property type="protein sequence ID" value="KFG49580.1"/>
    <property type="molecule type" value="Genomic_DNA"/>
</dbReference>
<reference evidence="3 4" key="1">
    <citation type="submission" date="2014-03" db="EMBL/GenBank/DDBJ databases">
        <authorList>
            <person name="Sibley D."/>
            <person name="Venepally P."/>
            <person name="Karamycheva S."/>
            <person name="Hadjithomas M."/>
            <person name="Khan A."/>
            <person name="Brunk B."/>
            <person name="Roos D."/>
            <person name="Caler E."/>
            <person name="Lorenzi H."/>
        </authorList>
    </citation>
    <scope>NUCLEOTIDE SEQUENCE [LARGE SCALE GENOMIC DNA]</scope>
    <source>
        <strain evidence="4">p89</strain>
    </source>
</reference>
<dbReference type="Gene3D" id="2.60.40.1320">
    <property type="entry name" value="SRS domain"/>
    <property type="match status" value="1"/>
</dbReference>
<dbReference type="GO" id="GO:0016020">
    <property type="term" value="C:membrane"/>
    <property type="evidence" value="ECO:0007669"/>
    <property type="project" value="InterPro"/>
</dbReference>
<name>A0A086KYW2_TOXGO</name>
<protein>
    <submittedName>
        <fullName evidence="3">SAG-related sequence SRS52F</fullName>
    </submittedName>
</protein>
<evidence type="ECO:0000313" key="4">
    <source>
        <dbReference type="Proteomes" id="UP000028828"/>
    </source>
</evidence>
<dbReference type="Pfam" id="PF04092">
    <property type="entry name" value="SAG"/>
    <property type="match status" value="1"/>
</dbReference>
<accession>A0A086KYW2</accession>
<evidence type="ECO:0000313" key="3">
    <source>
        <dbReference type="EMBL" id="KFG49580.1"/>
    </source>
</evidence>
<feature type="compositionally biased region" description="Polar residues" evidence="1">
    <location>
        <begin position="25"/>
        <end position="34"/>
    </location>
</feature>
<feature type="region of interest" description="Disordered" evidence="1">
    <location>
        <begin position="25"/>
        <end position="90"/>
    </location>
</feature>
<gene>
    <name evidence="3" type="ORF">TGP89_315345</name>
</gene>
<dbReference type="InterPro" id="IPR007226">
    <property type="entry name" value="SRS_dom"/>
</dbReference>
<dbReference type="AlphaFoldDB" id="A0A086KYW2"/>
<feature type="compositionally biased region" description="Basic and acidic residues" evidence="1">
    <location>
        <begin position="35"/>
        <end position="44"/>
    </location>
</feature>
<sequence>MLTVGAMPPTTTTIYFACGTEAQKVTDSGGVSASTDERENRSGLEDQSTSLHGDKDPGGNGQNGGTPGPPSNANVNREVGHQNNNPSPDHCVVTVKVPADPKIATCKIKKKNMNLQITSETKGVSFQCDTPISTLLPQDSSDSIFDESSKISLKLSEKLPSAKLATAATGGYTFSVEELPETEQTLCYKCSSPAANKKELQPEEDNVSTVKIKVAAIDPVSDASASVATVSLPALAFGVVISSIFSTISF</sequence>